<dbReference type="AlphaFoldDB" id="A0A955RRA4"/>
<accession>A0A955RRA4</accession>
<name>A0A955RRA4_UNCKA</name>
<sequence>MKVFSKRNEGFTCENCGQEIFPHPSSSRDHCNYCLYSKHVDINPGDRQNDCQGLLEPIGMRRKYQKDQIVYRCVKCKQLAYNVIAPDDDNNMIVVLSGEAWS</sequence>
<reference evidence="2" key="1">
    <citation type="submission" date="2020-04" db="EMBL/GenBank/DDBJ databases">
        <authorList>
            <person name="Zhang T."/>
        </authorList>
    </citation>
    <scope>NUCLEOTIDE SEQUENCE</scope>
    <source>
        <strain evidence="2">HKST-UBA03</strain>
    </source>
</reference>
<comment type="caution">
    <text evidence="2">The sequence shown here is derived from an EMBL/GenBank/DDBJ whole genome shotgun (WGS) entry which is preliminary data.</text>
</comment>
<gene>
    <name evidence="2" type="ORF">KC614_03985</name>
</gene>
<dbReference type="Pfam" id="PF12647">
    <property type="entry name" value="RNHCP"/>
    <property type="match status" value="1"/>
</dbReference>
<reference evidence="2" key="2">
    <citation type="journal article" date="2021" name="Microbiome">
        <title>Successional dynamics and alternative stable states in a saline activated sludge microbial community over 9 years.</title>
        <authorList>
            <person name="Wang Y."/>
            <person name="Ye J."/>
            <person name="Ju F."/>
            <person name="Liu L."/>
            <person name="Boyd J.A."/>
            <person name="Deng Y."/>
            <person name="Parks D.H."/>
            <person name="Jiang X."/>
            <person name="Yin X."/>
            <person name="Woodcroft B.J."/>
            <person name="Tyson G.W."/>
            <person name="Hugenholtz P."/>
            <person name="Polz M.F."/>
            <person name="Zhang T."/>
        </authorList>
    </citation>
    <scope>NUCLEOTIDE SEQUENCE</scope>
    <source>
        <strain evidence="2">HKST-UBA03</strain>
    </source>
</reference>
<evidence type="ECO:0000313" key="3">
    <source>
        <dbReference type="Proteomes" id="UP000751518"/>
    </source>
</evidence>
<proteinExistence type="predicted"/>
<organism evidence="2 3">
    <name type="scientific">candidate division WWE3 bacterium</name>
    <dbReference type="NCBI Taxonomy" id="2053526"/>
    <lineage>
        <taxon>Bacteria</taxon>
        <taxon>Katanobacteria</taxon>
    </lineage>
</organism>
<dbReference type="InterPro" id="IPR024439">
    <property type="entry name" value="RNHCP"/>
</dbReference>
<evidence type="ECO:0000313" key="2">
    <source>
        <dbReference type="EMBL" id="MCA9392334.1"/>
    </source>
</evidence>
<dbReference type="Proteomes" id="UP000751518">
    <property type="component" value="Unassembled WGS sequence"/>
</dbReference>
<protein>
    <submittedName>
        <fullName evidence="2">RNHCP domain-containing protein</fullName>
    </submittedName>
</protein>
<dbReference type="EMBL" id="JAGQKZ010000040">
    <property type="protein sequence ID" value="MCA9392334.1"/>
    <property type="molecule type" value="Genomic_DNA"/>
</dbReference>
<evidence type="ECO:0000259" key="1">
    <source>
        <dbReference type="Pfam" id="PF12647"/>
    </source>
</evidence>
<feature type="domain" description="RNHCP" evidence="1">
    <location>
        <begin position="9"/>
        <end position="93"/>
    </location>
</feature>